<evidence type="ECO:0000313" key="3">
    <source>
        <dbReference type="EMBL" id="KAG6507653.1"/>
    </source>
</evidence>
<dbReference type="Proteomes" id="UP000734854">
    <property type="component" value="Unassembled WGS sequence"/>
</dbReference>
<feature type="region of interest" description="Disordered" evidence="1">
    <location>
        <begin position="84"/>
        <end position="111"/>
    </location>
</feature>
<dbReference type="EMBL" id="JACMSC010000010">
    <property type="protein sequence ID" value="KAG6504235.1"/>
    <property type="molecule type" value="Genomic_DNA"/>
</dbReference>
<protein>
    <submittedName>
        <fullName evidence="3">Uncharacterized protein</fullName>
    </submittedName>
</protein>
<sequence>MYSRPVTNESADQDSESEEIDIRKIFKDIEDLGASNMPWKERKQLENRKVVHLAPHALSVAKPAMKNQKKRELKQQERDLILSRFTRNRSRTDSKDRMLKPEERIPDTENE</sequence>
<evidence type="ECO:0000256" key="1">
    <source>
        <dbReference type="SAM" id="MobiDB-lite"/>
    </source>
</evidence>
<evidence type="ECO:0000313" key="4">
    <source>
        <dbReference type="Proteomes" id="UP000734854"/>
    </source>
</evidence>
<feature type="compositionally biased region" description="Basic and acidic residues" evidence="1">
    <location>
        <begin position="90"/>
        <end position="111"/>
    </location>
</feature>
<dbReference type="GO" id="GO:0000462">
    <property type="term" value="P:maturation of SSU-rRNA from tricistronic rRNA transcript (SSU-rRNA, 5.8S rRNA, LSU-rRNA)"/>
    <property type="evidence" value="ECO:0007669"/>
    <property type="project" value="TreeGrafter"/>
</dbReference>
<proteinExistence type="predicted"/>
<reference evidence="3 4" key="1">
    <citation type="submission" date="2020-08" db="EMBL/GenBank/DDBJ databases">
        <title>Plant Genome Project.</title>
        <authorList>
            <person name="Zhang R.-G."/>
        </authorList>
    </citation>
    <scope>NUCLEOTIDE SEQUENCE [LARGE SCALE GENOMIC DNA]</scope>
    <source>
        <tissue evidence="3">Rhizome</tissue>
    </source>
</reference>
<name>A0A8J5L627_ZINOF</name>
<dbReference type="PANTHER" id="PTHR28096">
    <property type="entry name" value="PROTEIN FAF1"/>
    <property type="match status" value="1"/>
</dbReference>
<dbReference type="PANTHER" id="PTHR28096:SF1">
    <property type="entry name" value="PROTEIN FAF1"/>
    <property type="match status" value="1"/>
</dbReference>
<organism evidence="3 4">
    <name type="scientific">Zingiber officinale</name>
    <name type="common">Ginger</name>
    <name type="synonym">Amomum zingiber</name>
    <dbReference type="NCBI Taxonomy" id="94328"/>
    <lineage>
        <taxon>Eukaryota</taxon>
        <taxon>Viridiplantae</taxon>
        <taxon>Streptophyta</taxon>
        <taxon>Embryophyta</taxon>
        <taxon>Tracheophyta</taxon>
        <taxon>Spermatophyta</taxon>
        <taxon>Magnoliopsida</taxon>
        <taxon>Liliopsida</taxon>
        <taxon>Zingiberales</taxon>
        <taxon>Zingiberaceae</taxon>
        <taxon>Zingiber</taxon>
    </lineage>
</organism>
<dbReference type="InterPro" id="IPR053030">
    <property type="entry name" value="Ribosomal_biogenesis_FAF1-like"/>
</dbReference>
<dbReference type="OrthoDB" id="5556956at2759"/>
<comment type="caution">
    <text evidence="3">The sequence shown here is derived from an EMBL/GenBank/DDBJ whole genome shotgun (WGS) entry which is preliminary data.</text>
</comment>
<evidence type="ECO:0000313" key="2">
    <source>
        <dbReference type="EMBL" id="KAG6504235.1"/>
    </source>
</evidence>
<accession>A0A8J5L627</accession>
<dbReference type="GO" id="GO:0005730">
    <property type="term" value="C:nucleolus"/>
    <property type="evidence" value="ECO:0007669"/>
    <property type="project" value="TreeGrafter"/>
</dbReference>
<dbReference type="AlphaFoldDB" id="A0A8J5L627"/>
<dbReference type="EMBL" id="JACMSC010000009">
    <property type="protein sequence ID" value="KAG6507653.1"/>
    <property type="molecule type" value="Genomic_DNA"/>
</dbReference>
<keyword evidence="4" id="KW-1185">Reference proteome</keyword>
<gene>
    <name evidence="3" type="ORF">ZIOFF_033004</name>
    <name evidence="2" type="ORF">ZIOFF_036566</name>
</gene>